<dbReference type="InterPro" id="IPR000085">
    <property type="entry name" value="RuvA"/>
</dbReference>
<dbReference type="InterPro" id="IPR011114">
    <property type="entry name" value="RuvA_C"/>
</dbReference>
<dbReference type="NCBIfam" id="TIGR00084">
    <property type="entry name" value="ruvA"/>
    <property type="match status" value="1"/>
</dbReference>
<name>A0ABM9D9X1_9BACT</name>
<keyword evidence="1 6" id="KW-0963">Cytoplasm</keyword>
<dbReference type="Pfam" id="PF14520">
    <property type="entry name" value="HHH_5"/>
    <property type="match status" value="1"/>
</dbReference>
<feature type="domain" description="Helix-hairpin-helix DNA-binding motif class 1" evidence="7">
    <location>
        <begin position="107"/>
        <end position="126"/>
    </location>
</feature>
<dbReference type="GO" id="GO:0003678">
    <property type="term" value="F:DNA helicase activity"/>
    <property type="evidence" value="ECO:0007669"/>
    <property type="project" value="UniProtKB-EC"/>
</dbReference>
<dbReference type="Gene3D" id="1.10.8.10">
    <property type="entry name" value="DNA helicase RuvA subunit, C-terminal domain"/>
    <property type="match status" value="1"/>
</dbReference>
<dbReference type="InterPro" id="IPR012340">
    <property type="entry name" value="NA-bd_OB-fold"/>
</dbReference>
<proteinExistence type="inferred from homology"/>
<dbReference type="SMART" id="SM00278">
    <property type="entry name" value="HhH1"/>
    <property type="match status" value="2"/>
</dbReference>
<accession>A0ABM9D9X1</accession>
<comment type="caution">
    <text evidence="6">Lacks conserved residue(s) required for the propagation of feature annotation.</text>
</comment>
<keyword evidence="4 6" id="KW-0233">DNA recombination</keyword>
<dbReference type="CDD" id="cd14332">
    <property type="entry name" value="UBA_RuvA_C"/>
    <property type="match status" value="1"/>
</dbReference>
<organism evidence="8 9">
    <name type="scientific">Trichlorobacter ammonificans</name>
    <dbReference type="NCBI Taxonomy" id="2916410"/>
    <lineage>
        <taxon>Bacteria</taxon>
        <taxon>Pseudomonadati</taxon>
        <taxon>Thermodesulfobacteriota</taxon>
        <taxon>Desulfuromonadia</taxon>
        <taxon>Geobacterales</taxon>
        <taxon>Geobacteraceae</taxon>
        <taxon>Trichlorobacter</taxon>
    </lineage>
</organism>
<evidence type="ECO:0000256" key="2">
    <source>
        <dbReference type="ARBA" id="ARBA00022763"/>
    </source>
</evidence>
<dbReference type="SUPFAM" id="SSF46929">
    <property type="entry name" value="DNA helicase RuvA subunit, C-terminal domain"/>
    <property type="match status" value="1"/>
</dbReference>
<gene>
    <name evidence="6 8" type="primary">ruvA</name>
    <name evidence="8" type="ORF">GEAMG1_2176</name>
</gene>
<evidence type="ECO:0000256" key="5">
    <source>
        <dbReference type="ARBA" id="ARBA00023204"/>
    </source>
</evidence>
<feature type="region of interest" description="Domain III" evidence="6">
    <location>
        <begin position="149"/>
        <end position="200"/>
    </location>
</feature>
<dbReference type="HAMAP" id="MF_00031">
    <property type="entry name" value="DNA_HJ_migration_RuvA"/>
    <property type="match status" value="1"/>
</dbReference>
<evidence type="ECO:0000256" key="4">
    <source>
        <dbReference type="ARBA" id="ARBA00023172"/>
    </source>
</evidence>
<comment type="similarity">
    <text evidence="6">Belongs to the RuvA family.</text>
</comment>
<evidence type="ECO:0000313" key="9">
    <source>
        <dbReference type="Proteomes" id="UP001295463"/>
    </source>
</evidence>
<evidence type="ECO:0000256" key="1">
    <source>
        <dbReference type="ARBA" id="ARBA00022490"/>
    </source>
</evidence>
<evidence type="ECO:0000256" key="3">
    <source>
        <dbReference type="ARBA" id="ARBA00023125"/>
    </source>
</evidence>
<keyword evidence="8" id="KW-0547">Nucleotide-binding</keyword>
<feature type="domain" description="Helix-hairpin-helix DNA-binding motif class 1" evidence="7">
    <location>
        <begin position="72"/>
        <end position="91"/>
    </location>
</feature>
<dbReference type="InterPro" id="IPR010994">
    <property type="entry name" value="RuvA_2-like"/>
</dbReference>
<keyword evidence="3 6" id="KW-0238">DNA-binding</keyword>
<keyword evidence="8" id="KW-0347">Helicase</keyword>
<dbReference type="Gene3D" id="1.10.150.20">
    <property type="entry name" value="5' to 3' exonuclease, C-terminal subdomain"/>
    <property type="match status" value="1"/>
</dbReference>
<dbReference type="RefSeq" id="WP_305732793.1">
    <property type="nucleotide sequence ID" value="NZ_OW150024.1"/>
</dbReference>
<dbReference type="InterPro" id="IPR003583">
    <property type="entry name" value="Hlx-hairpin-Hlx_DNA-bd_motif"/>
</dbReference>
<dbReference type="Pfam" id="PF01330">
    <property type="entry name" value="RuvA_N"/>
    <property type="match status" value="1"/>
</dbReference>
<keyword evidence="8" id="KW-0378">Hydrolase</keyword>
<comment type="function">
    <text evidence="6">The RuvA-RuvB-RuvC complex processes Holliday junction (HJ) DNA during genetic recombination and DNA repair, while the RuvA-RuvB complex plays an important role in the rescue of blocked DNA replication forks via replication fork reversal (RFR). RuvA specifically binds to HJ cruciform DNA, conferring on it an open structure. The RuvB hexamer acts as an ATP-dependent pump, pulling dsDNA into and through the RuvAB complex. HJ branch migration allows RuvC to scan DNA until it finds its consensus sequence, where it cleaves and resolves the cruciform DNA.</text>
</comment>
<sequence>MIALLTGRIAYKTPDHLIVDVQGVGYRVMIPFSTYYELPESGEVTLHIHTSVREDAIQLYGFRTRTEKSFFQLLISVSGIGPKLARDILSNIQPPQLAAALAQGDLHKLSAIPGIGKKTAERLVLELREKVGKLEAGVLPAAEAVGRTVPAEALLEDVTSALLNLGYKEVQVKKALAGIDAATGGSVEELLKQALKILMK</sequence>
<keyword evidence="9" id="KW-1185">Reference proteome</keyword>
<protein>
    <recommendedName>
        <fullName evidence="6">Holliday junction branch migration complex subunit RuvA</fullName>
    </recommendedName>
</protein>
<dbReference type="InterPro" id="IPR013849">
    <property type="entry name" value="DNA_helicase_Holl-junc_RuvA_I"/>
</dbReference>
<keyword evidence="5 6" id="KW-0234">DNA repair</keyword>
<reference evidence="8 9" key="1">
    <citation type="submission" date="2022-03" db="EMBL/GenBank/DDBJ databases">
        <authorList>
            <person name="Koch H."/>
        </authorList>
    </citation>
    <scope>NUCLEOTIDE SEQUENCE [LARGE SCALE GENOMIC DNA]</scope>
    <source>
        <strain evidence="8 9">G1</strain>
    </source>
</reference>
<evidence type="ECO:0000256" key="6">
    <source>
        <dbReference type="HAMAP-Rule" id="MF_00031"/>
    </source>
</evidence>
<evidence type="ECO:0000259" key="7">
    <source>
        <dbReference type="SMART" id="SM00278"/>
    </source>
</evidence>
<dbReference type="GO" id="GO:0016787">
    <property type="term" value="F:hydrolase activity"/>
    <property type="evidence" value="ECO:0007669"/>
    <property type="project" value="UniProtKB-KW"/>
</dbReference>
<dbReference type="Proteomes" id="UP001295463">
    <property type="component" value="Chromosome"/>
</dbReference>
<keyword evidence="2 6" id="KW-0227">DNA damage</keyword>
<comment type="subunit">
    <text evidence="6">Homotetramer. Forms an RuvA(8)-RuvB(12)-Holliday junction (HJ) complex. HJ DNA is sandwiched between 2 RuvA tetramers; dsDNA enters through RuvA and exits via RuvB. An RuvB hexamer assembles on each DNA strand where it exits the tetramer. Each RuvB hexamer is contacted by two RuvA subunits (via domain III) on 2 adjacent RuvB subunits; this complex drives branch migration. In the full resolvosome a probable DNA-RuvA(4)-RuvB(12)-RuvC(2) complex forms which resolves the HJ.</text>
</comment>
<dbReference type="EMBL" id="OW150024">
    <property type="protein sequence ID" value="CAH2032012.1"/>
    <property type="molecule type" value="Genomic_DNA"/>
</dbReference>
<dbReference type="Pfam" id="PF07499">
    <property type="entry name" value="RuvA_C"/>
    <property type="match status" value="1"/>
</dbReference>
<comment type="domain">
    <text evidence="6">Has three domains with a flexible linker between the domains II and III and assumes an 'L' shape. Domain III is highly mobile and contacts RuvB.</text>
</comment>
<keyword evidence="8" id="KW-0067">ATP-binding</keyword>
<dbReference type="InterPro" id="IPR036267">
    <property type="entry name" value="RuvA_C_sf"/>
</dbReference>
<evidence type="ECO:0000313" key="8">
    <source>
        <dbReference type="EMBL" id="CAH2032012.1"/>
    </source>
</evidence>
<comment type="subcellular location">
    <subcellularLocation>
        <location evidence="6">Cytoplasm</location>
    </subcellularLocation>
</comment>
<dbReference type="Gene3D" id="2.40.50.140">
    <property type="entry name" value="Nucleic acid-binding proteins"/>
    <property type="match status" value="1"/>
</dbReference>
<dbReference type="SUPFAM" id="SSF50249">
    <property type="entry name" value="Nucleic acid-binding proteins"/>
    <property type="match status" value="1"/>
</dbReference>
<dbReference type="SUPFAM" id="SSF47781">
    <property type="entry name" value="RuvA domain 2-like"/>
    <property type="match status" value="1"/>
</dbReference>